<keyword evidence="4" id="KW-1185">Reference proteome</keyword>
<proteinExistence type="predicted"/>
<feature type="region of interest" description="Disordered" evidence="1">
    <location>
        <begin position="78"/>
        <end position="101"/>
    </location>
</feature>
<evidence type="ECO:0000313" key="3">
    <source>
        <dbReference type="EMBL" id="NDY94214.1"/>
    </source>
</evidence>
<dbReference type="InterPro" id="IPR021834">
    <property type="entry name" value="DUF3426"/>
</dbReference>
<dbReference type="Proteomes" id="UP000484885">
    <property type="component" value="Unassembled WGS sequence"/>
</dbReference>
<accession>A0A845UUJ1</accession>
<gene>
    <name evidence="3" type="ORF">G3I74_00525</name>
</gene>
<dbReference type="InterPro" id="IPR011723">
    <property type="entry name" value="Znf/thioredoxin_put"/>
</dbReference>
<dbReference type="RefSeq" id="WP_164208922.1">
    <property type="nucleotide sequence ID" value="NZ_JAAGSC010000023.1"/>
</dbReference>
<organism evidence="3 4">
    <name type="scientific">Wenzhouxiangella limi</name>
    <dbReference type="NCBI Taxonomy" id="2707351"/>
    <lineage>
        <taxon>Bacteria</taxon>
        <taxon>Pseudomonadati</taxon>
        <taxon>Pseudomonadota</taxon>
        <taxon>Gammaproteobacteria</taxon>
        <taxon>Chromatiales</taxon>
        <taxon>Wenzhouxiangellaceae</taxon>
        <taxon>Wenzhouxiangella</taxon>
    </lineage>
</organism>
<protein>
    <submittedName>
        <fullName evidence="3">DUF3426 domain-containing protein</fullName>
    </submittedName>
</protein>
<dbReference type="EMBL" id="JAAGSC010000023">
    <property type="protein sequence ID" value="NDY94214.1"/>
    <property type="molecule type" value="Genomic_DNA"/>
</dbReference>
<evidence type="ECO:0000256" key="1">
    <source>
        <dbReference type="SAM" id="MobiDB-lite"/>
    </source>
</evidence>
<sequence>MSSDGMFTRCPACEATYELQVQELVEAAGVVRCSNCGKTFNSLAFLFAQRPEQDRSPLRGGGMPPLLGHRVFLQQEIPGLDDSPVPPARPKLASDGEDEVVPPDDFAAASTPSRSGPWVTAAAALLLVLAAQLIWLIDLPAQLSPVESQGPMAPQDAITLVARDLHPHPSLADAVIISATLRNRIASSIALPILEVRLYDTSNQVLGARRFKPAEYLPAARREDRRLPPGRDLPIILEVLVTGSMPAGFEFRYLRDT</sequence>
<comment type="caution">
    <text evidence="3">The sequence shown here is derived from an EMBL/GenBank/DDBJ whole genome shotgun (WGS) entry which is preliminary data.</text>
</comment>
<reference evidence="3 4" key="1">
    <citation type="submission" date="2020-02" db="EMBL/GenBank/DDBJ databases">
        <authorList>
            <person name="Zhang X.-Y."/>
        </authorList>
    </citation>
    <scope>NUCLEOTIDE SEQUENCE [LARGE SCALE GENOMIC DNA]</scope>
    <source>
        <strain evidence="3 4">C33</strain>
    </source>
</reference>
<name>A0A845UUJ1_9GAMM</name>
<dbReference type="Pfam" id="PF11906">
    <property type="entry name" value="DUF3426"/>
    <property type="match status" value="1"/>
</dbReference>
<dbReference type="AlphaFoldDB" id="A0A845UUJ1"/>
<dbReference type="NCBIfam" id="TIGR02098">
    <property type="entry name" value="MJ0042_CXXC"/>
    <property type="match status" value="1"/>
</dbReference>
<evidence type="ECO:0000259" key="2">
    <source>
        <dbReference type="Pfam" id="PF13717"/>
    </source>
</evidence>
<evidence type="ECO:0000313" key="4">
    <source>
        <dbReference type="Proteomes" id="UP000484885"/>
    </source>
</evidence>
<feature type="domain" description="Zinc finger/thioredoxin putative" evidence="2">
    <location>
        <begin position="6"/>
        <end position="41"/>
    </location>
</feature>
<dbReference type="Pfam" id="PF13717">
    <property type="entry name" value="Zn_ribbon_4"/>
    <property type="match status" value="1"/>
</dbReference>